<comment type="caution">
    <text evidence="2">The sequence shown here is derived from an EMBL/GenBank/DDBJ whole genome shotgun (WGS) entry which is preliminary data.</text>
</comment>
<proteinExistence type="predicted"/>
<dbReference type="EMBL" id="JBHMDG010000001">
    <property type="protein sequence ID" value="MFB9311509.1"/>
    <property type="molecule type" value="Genomic_DNA"/>
</dbReference>
<keyword evidence="1" id="KW-0472">Membrane</keyword>
<accession>A0ABV5K434</accession>
<protein>
    <recommendedName>
        <fullName evidence="4">Serine/threonine protein kinase</fullName>
    </recommendedName>
</protein>
<reference evidence="2 3" key="1">
    <citation type="submission" date="2024-09" db="EMBL/GenBank/DDBJ databases">
        <authorList>
            <person name="Sun Q."/>
            <person name="Mori K."/>
        </authorList>
    </citation>
    <scope>NUCLEOTIDE SEQUENCE [LARGE SCALE GENOMIC DNA]</scope>
    <source>
        <strain evidence="2 3">JCM 9626</strain>
    </source>
</reference>
<feature type="transmembrane region" description="Helical" evidence="1">
    <location>
        <begin position="46"/>
        <end position="66"/>
    </location>
</feature>
<evidence type="ECO:0000313" key="2">
    <source>
        <dbReference type="EMBL" id="MFB9311509.1"/>
    </source>
</evidence>
<gene>
    <name evidence="2" type="ORF">ACFFRI_00510</name>
</gene>
<dbReference type="RefSeq" id="WP_140008699.1">
    <property type="nucleotide sequence ID" value="NZ_JBHMDG010000001.1"/>
</dbReference>
<name>A0ABV5K434_9ACTN</name>
<keyword evidence="3" id="KW-1185">Reference proteome</keyword>
<organism evidence="2 3">
    <name type="scientific">Nocardioides plantarum</name>
    <dbReference type="NCBI Taxonomy" id="29299"/>
    <lineage>
        <taxon>Bacteria</taxon>
        <taxon>Bacillati</taxon>
        <taxon>Actinomycetota</taxon>
        <taxon>Actinomycetes</taxon>
        <taxon>Propionibacteriales</taxon>
        <taxon>Nocardioidaceae</taxon>
        <taxon>Nocardioides</taxon>
    </lineage>
</organism>
<sequence>MTDPRSLHPAASQLLRDATDDLTVDVDLIVRGGIARGRTIRRRRRVGTSLVAAAVVGVIGVAASVGPGLVGDARGPGDGPGYAGVTTATGPAPSAPTGTALVPTAPTTPPSGEVDAGLVVAAGDVPAVFGELLGGEVGPISTVTGSEAVDLPQRRLVHFSYDGTDTTFGIERADALASCAALVDPADQPDGRPGGECVVRDGVELLRHGPETGDGVTARSVMAWRHGYVVSVVTTNGDGKESPVLDEPPISAAELERVALTDRWFSGS</sequence>
<evidence type="ECO:0008006" key="4">
    <source>
        <dbReference type="Google" id="ProtNLM"/>
    </source>
</evidence>
<keyword evidence="1" id="KW-0812">Transmembrane</keyword>
<evidence type="ECO:0000313" key="3">
    <source>
        <dbReference type="Proteomes" id="UP001589750"/>
    </source>
</evidence>
<dbReference type="Proteomes" id="UP001589750">
    <property type="component" value="Unassembled WGS sequence"/>
</dbReference>
<evidence type="ECO:0000256" key="1">
    <source>
        <dbReference type="SAM" id="Phobius"/>
    </source>
</evidence>
<keyword evidence="1" id="KW-1133">Transmembrane helix</keyword>